<sequence>MVGPNSYLHCLTFKKYNVCTAHLDSFGDRLTFKSNLARWYISMLSLLSLRRPWQVLYVLSLNLEPHPFLPQLLFKLTTTYRYFEMATITTDGWIIEAHRRYWVPTECYSDRRAWYDGIQAGNFAAWSRPVSSGSASSGSEAGQMRPMSYGAIPTMAVTDNRAKITVPKRLARDVPFLGHRPGDFVFRLDYSMAHRQGLEVCLKYEGQIPRENIQHLYQLKTGVLPDILEMVISLLAYQPLQPTRPISAELQRVRDKHGDVDQTDLDLLLSIWQTKYTTWATEGGEARLRPANLIEDLNTDSVMCKYAEAAWIIHRLQRSGVELAFKWHSLIELIELASDCALNTLLTKYDEHMRDEALKLLRSKDGHSGQVLVYCLDASDDIQEVESGRSNQTTAAQARRLATTAQAPVQGGSSVGDPGSWVQSVLRRLAYQDPLSGSAFHEFYRDVDRAGTSNSIHYSGSPGEADDEDPPSYSPYSPSRSPPRSPAYQSAPRSPPRNRHSKGNN</sequence>
<feature type="region of interest" description="Disordered" evidence="1">
    <location>
        <begin position="454"/>
        <end position="505"/>
    </location>
</feature>
<organism evidence="2 3">
    <name type="scientific">Lasiosphaeria hispida</name>
    <dbReference type="NCBI Taxonomy" id="260671"/>
    <lineage>
        <taxon>Eukaryota</taxon>
        <taxon>Fungi</taxon>
        <taxon>Dikarya</taxon>
        <taxon>Ascomycota</taxon>
        <taxon>Pezizomycotina</taxon>
        <taxon>Sordariomycetes</taxon>
        <taxon>Sordariomycetidae</taxon>
        <taxon>Sordariales</taxon>
        <taxon>Lasiosphaeriaceae</taxon>
        <taxon>Lasiosphaeria</taxon>
    </lineage>
</organism>
<dbReference type="Proteomes" id="UP001275084">
    <property type="component" value="Unassembled WGS sequence"/>
</dbReference>
<evidence type="ECO:0000313" key="3">
    <source>
        <dbReference type="Proteomes" id="UP001275084"/>
    </source>
</evidence>
<feature type="compositionally biased region" description="Basic residues" evidence="1">
    <location>
        <begin position="496"/>
        <end position="505"/>
    </location>
</feature>
<feature type="compositionally biased region" description="Low complexity" evidence="1">
    <location>
        <begin position="392"/>
        <end position="407"/>
    </location>
</feature>
<keyword evidence="3" id="KW-1185">Reference proteome</keyword>
<gene>
    <name evidence="2" type="ORF">B0T25DRAFT_607348</name>
</gene>
<reference evidence="2" key="2">
    <citation type="submission" date="2023-06" db="EMBL/GenBank/DDBJ databases">
        <authorList>
            <consortium name="Lawrence Berkeley National Laboratory"/>
            <person name="Haridas S."/>
            <person name="Hensen N."/>
            <person name="Bonometti L."/>
            <person name="Westerberg I."/>
            <person name="Brannstrom I.O."/>
            <person name="Guillou S."/>
            <person name="Cros-Aarteil S."/>
            <person name="Calhoun S."/>
            <person name="Kuo A."/>
            <person name="Mondo S."/>
            <person name="Pangilinan J."/>
            <person name="Riley R."/>
            <person name="Labutti K."/>
            <person name="Andreopoulos B."/>
            <person name="Lipzen A."/>
            <person name="Chen C."/>
            <person name="Yanf M."/>
            <person name="Daum C."/>
            <person name="Ng V."/>
            <person name="Clum A."/>
            <person name="Steindorff A."/>
            <person name="Ohm R."/>
            <person name="Martin F."/>
            <person name="Silar P."/>
            <person name="Natvig D."/>
            <person name="Lalanne C."/>
            <person name="Gautier V."/>
            <person name="Ament-Velasquez S.L."/>
            <person name="Kruys A."/>
            <person name="Hutchinson M.I."/>
            <person name="Powell A.J."/>
            <person name="Barry K."/>
            <person name="Miller A.N."/>
            <person name="Grigoriev I.V."/>
            <person name="Debuchy R."/>
            <person name="Gladieux P."/>
            <person name="Thoren M.H."/>
            <person name="Johannesson H."/>
        </authorList>
    </citation>
    <scope>NUCLEOTIDE SEQUENCE</scope>
    <source>
        <strain evidence="2">CBS 955.72</strain>
    </source>
</reference>
<dbReference type="AlphaFoldDB" id="A0AAJ0ME79"/>
<dbReference type="EMBL" id="JAUIQD010000004">
    <property type="protein sequence ID" value="KAK3353211.1"/>
    <property type="molecule type" value="Genomic_DNA"/>
</dbReference>
<reference evidence="2" key="1">
    <citation type="journal article" date="2023" name="Mol. Phylogenet. Evol.">
        <title>Genome-scale phylogeny and comparative genomics of the fungal order Sordariales.</title>
        <authorList>
            <person name="Hensen N."/>
            <person name="Bonometti L."/>
            <person name="Westerberg I."/>
            <person name="Brannstrom I.O."/>
            <person name="Guillou S."/>
            <person name="Cros-Aarteil S."/>
            <person name="Calhoun S."/>
            <person name="Haridas S."/>
            <person name="Kuo A."/>
            <person name="Mondo S."/>
            <person name="Pangilinan J."/>
            <person name="Riley R."/>
            <person name="LaButti K."/>
            <person name="Andreopoulos B."/>
            <person name="Lipzen A."/>
            <person name="Chen C."/>
            <person name="Yan M."/>
            <person name="Daum C."/>
            <person name="Ng V."/>
            <person name="Clum A."/>
            <person name="Steindorff A."/>
            <person name="Ohm R.A."/>
            <person name="Martin F."/>
            <person name="Silar P."/>
            <person name="Natvig D.O."/>
            <person name="Lalanne C."/>
            <person name="Gautier V."/>
            <person name="Ament-Velasquez S.L."/>
            <person name="Kruys A."/>
            <person name="Hutchinson M.I."/>
            <person name="Powell A.J."/>
            <person name="Barry K."/>
            <person name="Miller A.N."/>
            <person name="Grigoriev I.V."/>
            <person name="Debuchy R."/>
            <person name="Gladieux P."/>
            <person name="Hiltunen Thoren M."/>
            <person name="Johannesson H."/>
        </authorList>
    </citation>
    <scope>NUCLEOTIDE SEQUENCE</scope>
    <source>
        <strain evidence="2">CBS 955.72</strain>
    </source>
</reference>
<protein>
    <submittedName>
        <fullName evidence="2">Uncharacterized protein</fullName>
    </submittedName>
</protein>
<accession>A0AAJ0ME79</accession>
<comment type="caution">
    <text evidence="2">The sequence shown here is derived from an EMBL/GenBank/DDBJ whole genome shotgun (WGS) entry which is preliminary data.</text>
</comment>
<name>A0AAJ0ME79_9PEZI</name>
<evidence type="ECO:0000313" key="2">
    <source>
        <dbReference type="EMBL" id="KAK3353211.1"/>
    </source>
</evidence>
<evidence type="ECO:0000256" key="1">
    <source>
        <dbReference type="SAM" id="MobiDB-lite"/>
    </source>
</evidence>
<feature type="region of interest" description="Disordered" evidence="1">
    <location>
        <begin position="386"/>
        <end position="418"/>
    </location>
</feature>
<proteinExistence type="predicted"/>